<sequence length="64" mass="7134">MPRKPQEENPTMHGDAKMSEETRKEVFGKSEKESAPEEAEGKQREFSGPSEQGRKDSAGSDKHS</sequence>
<feature type="compositionally biased region" description="Basic and acidic residues" evidence="1">
    <location>
        <begin position="14"/>
        <end position="45"/>
    </location>
</feature>
<dbReference type="Proteomes" id="UP000256345">
    <property type="component" value="Unassembled WGS sequence"/>
</dbReference>
<reference evidence="3 5" key="2">
    <citation type="submission" date="2018-08" db="EMBL/GenBank/DDBJ databases">
        <title>Genomic Encyclopedia of Archaeal and Bacterial Type Strains, Phase II (KMG-II): from individual species to whole genera.</title>
        <authorList>
            <person name="Goeker M."/>
        </authorList>
    </citation>
    <scope>NUCLEOTIDE SEQUENCE [LARGE SCALE GENOMIC DNA]</scope>
    <source>
        <strain evidence="3 5">DSM 2261</strain>
    </source>
</reference>
<dbReference type="EMBL" id="QUMU01000004">
    <property type="protein sequence ID" value="REG33171.1"/>
    <property type="molecule type" value="Genomic_DNA"/>
</dbReference>
<reference evidence="2 4" key="1">
    <citation type="submission" date="2015-05" db="EMBL/GenBank/DDBJ databases">
        <title>Genome assembly of Archangium gephyra DSM 2261.</title>
        <authorList>
            <person name="Sharma G."/>
            <person name="Subramanian S."/>
        </authorList>
    </citation>
    <scope>NUCLEOTIDE SEQUENCE [LARGE SCALE GENOMIC DNA]</scope>
    <source>
        <strain evidence="2 4">DSM 2261</strain>
    </source>
</reference>
<proteinExistence type="predicted"/>
<protein>
    <submittedName>
        <fullName evidence="2">Uncharacterized protein</fullName>
    </submittedName>
</protein>
<feature type="compositionally biased region" description="Basic and acidic residues" evidence="1">
    <location>
        <begin position="52"/>
        <end position="64"/>
    </location>
</feature>
<evidence type="ECO:0000313" key="4">
    <source>
        <dbReference type="Proteomes" id="UP000035579"/>
    </source>
</evidence>
<accession>A0AAC8Q429</accession>
<organism evidence="2 4">
    <name type="scientific">Archangium gephyra</name>
    <dbReference type="NCBI Taxonomy" id="48"/>
    <lineage>
        <taxon>Bacteria</taxon>
        <taxon>Pseudomonadati</taxon>
        <taxon>Myxococcota</taxon>
        <taxon>Myxococcia</taxon>
        <taxon>Myxococcales</taxon>
        <taxon>Cystobacterineae</taxon>
        <taxon>Archangiaceae</taxon>
        <taxon>Archangium</taxon>
    </lineage>
</organism>
<gene>
    <name evidence="2" type="ORF">AA314_01755</name>
    <name evidence="3" type="ORF">ATI61_104461</name>
</gene>
<feature type="region of interest" description="Disordered" evidence="1">
    <location>
        <begin position="1"/>
        <end position="64"/>
    </location>
</feature>
<evidence type="ECO:0000313" key="5">
    <source>
        <dbReference type="Proteomes" id="UP000256345"/>
    </source>
</evidence>
<dbReference type="KEGG" id="age:AA314_01755"/>
<evidence type="ECO:0000313" key="2">
    <source>
        <dbReference type="EMBL" id="AKJ00129.1"/>
    </source>
</evidence>
<dbReference type="Proteomes" id="UP000035579">
    <property type="component" value="Chromosome"/>
</dbReference>
<dbReference type="EMBL" id="CP011509">
    <property type="protein sequence ID" value="AKJ00129.1"/>
    <property type="molecule type" value="Genomic_DNA"/>
</dbReference>
<keyword evidence="5" id="KW-1185">Reference proteome</keyword>
<evidence type="ECO:0000256" key="1">
    <source>
        <dbReference type="SAM" id="MobiDB-lite"/>
    </source>
</evidence>
<dbReference type="AlphaFoldDB" id="A0AAC8Q429"/>
<evidence type="ECO:0000313" key="3">
    <source>
        <dbReference type="EMBL" id="REG33171.1"/>
    </source>
</evidence>
<name>A0AAC8Q429_9BACT</name>